<dbReference type="InterPro" id="IPR002182">
    <property type="entry name" value="NB-ARC"/>
</dbReference>
<reference evidence="3" key="1">
    <citation type="journal article" date="2013" name="Nature">
        <title>Draft genome of the wheat A-genome progenitor Triticum urartu.</title>
        <authorList>
            <person name="Ling H.Q."/>
            <person name="Zhao S."/>
            <person name="Liu D."/>
            <person name="Wang J."/>
            <person name="Sun H."/>
            <person name="Zhang C."/>
            <person name="Fan H."/>
            <person name="Li D."/>
            <person name="Dong L."/>
            <person name="Tao Y."/>
            <person name="Gao C."/>
            <person name="Wu H."/>
            <person name="Li Y."/>
            <person name="Cui Y."/>
            <person name="Guo X."/>
            <person name="Zheng S."/>
            <person name="Wang B."/>
            <person name="Yu K."/>
            <person name="Liang Q."/>
            <person name="Yang W."/>
            <person name="Lou X."/>
            <person name="Chen J."/>
            <person name="Feng M."/>
            <person name="Jian J."/>
            <person name="Zhang X."/>
            <person name="Luo G."/>
            <person name="Jiang Y."/>
            <person name="Liu J."/>
            <person name="Wang Z."/>
            <person name="Sha Y."/>
            <person name="Zhang B."/>
            <person name="Wu H."/>
            <person name="Tang D."/>
            <person name="Shen Q."/>
            <person name="Xue P."/>
            <person name="Zou S."/>
            <person name="Wang X."/>
            <person name="Liu X."/>
            <person name="Wang F."/>
            <person name="Yang Y."/>
            <person name="An X."/>
            <person name="Dong Z."/>
            <person name="Zhang K."/>
            <person name="Zhang X."/>
            <person name="Luo M.C."/>
            <person name="Dvorak J."/>
            <person name="Tong Y."/>
            <person name="Wang J."/>
            <person name="Yang H."/>
            <person name="Li Z."/>
            <person name="Wang D."/>
            <person name="Zhang A."/>
            <person name="Wang J."/>
        </authorList>
    </citation>
    <scope>NUCLEOTIDE SEQUENCE</scope>
    <source>
        <strain evidence="3">cv. G1812</strain>
    </source>
</reference>
<dbReference type="Gene3D" id="3.40.50.300">
    <property type="entry name" value="P-loop containing nucleotide triphosphate hydrolases"/>
    <property type="match status" value="1"/>
</dbReference>
<dbReference type="GO" id="GO:0043531">
    <property type="term" value="F:ADP binding"/>
    <property type="evidence" value="ECO:0007669"/>
    <property type="project" value="InterPro"/>
</dbReference>
<dbReference type="AlphaFoldDB" id="A0A8R7UB30"/>
<name>A0A8R7UB30_TRIUA</name>
<accession>A0A8R7UB30</accession>
<protein>
    <recommendedName>
        <fullName evidence="1">NB-ARC domain-containing protein</fullName>
    </recommendedName>
</protein>
<evidence type="ECO:0000259" key="1">
    <source>
        <dbReference type="Pfam" id="PF00931"/>
    </source>
</evidence>
<dbReference type="Proteomes" id="UP000015106">
    <property type="component" value="Chromosome 5"/>
</dbReference>
<evidence type="ECO:0000313" key="2">
    <source>
        <dbReference type="EnsemblPlants" id="TuG1812G0500000274.01.T01.cds287786"/>
    </source>
</evidence>
<feature type="domain" description="NB-ARC" evidence="1">
    <location>
        <begin position="9"/>
        <end position="95"/>
    </location>
</feature>
<sequence>RETQQGQPKELKVISIVGLGRIGKTLLASHLYDSPAVVGEYEARAWVRAAEKGVRDVLREILRQLGMQSTITSGGGSVGKSCCPRNSKLCASLRECLGTKRY</sequence>
<keyword evidence="3" id="KW-1185">Reference proteome</keyword>
<organism evidence="2 3">
    <name type="scientific">Triticum urartu</name>
    <name type="common">Red wild einkorn</name>
    <name type="synonym">Crithodium urartu</name>
    <dbReference type="NCBI Taxonomy" id="4572"/>
    <lineage>
        <taxon>Eukaryota</taxon>
        <taxon>Viridiplantae</taxon>
        <taxon>Streptophyta</taxon>
        <taxon>Embryophyta</taxon>
        <taxon>Tracheophyta</taxon>
        <taxon>Spermatophyta</taxon>
        <taxon>Magnoliopsida</taxon>
        <taxon>Liliopsida</taxon>
        <taxon>Poales</taxon>
        <taxon>Poaceae</taxon>
        <taxon>BOP clade</taxon>
        <taxon>Pooideae</taxon>
        <taxon>Triticodae</taxon>
        <taxon>Triticeae</taxon>
        <taxon>Triticinae</taxon>
        <taxon>Triticum</taxon>
    </lineage>
</organism>
<proteinExistence type="predicted"/>
<dbReference type="EnsemblPlants" id="TuG1812G0500000274.01.T01">
    <property type="protein sequence ID" value="TuG1812G0500000274.01.T01.cds287786"/>
    <property type="gene ID" value="TuG1812G0500000274.01"/>
</dbReference>
<dbReference type="Gramene" id="TuG1812G0500000274.01.T01">
    <property type="protein sequence ID" value="TuG1812G0500000274.01.T01.cds287786"/>
    <property type="gene ID" value="TuG1812G0500000274.01"/>
</dbReference>
<dbReference type="InterPro" id="IPR027417">
    <property type="entry name" value="P-loop_NTPase"/>
</dbReference>
<evidence type="ECO:0000313" key="3">
    <source>
        <dbReference type="Proteomes" id="UP000015106"/>
    </source>
</evidence>
<reference evidence="2" key="2">
    <citation type="submission" date="2018-03" db="EMBL/GenBank/DDBJ databases">
        <title>The Triticum urartu genome reveals the dynamic nature of wheat genome evolution.</title>
        <authorList>
            <person name="Ling H."/>
            <person name="Ma B."/>
            <person name="Shi X."/>
            <person name="Liu H."/>
            <person name="Dong L."/>
            <person name="Sun H."/>
            <person name="Cao Y."/>
            <person name="Gao Q."/>
            <person name="Zheng S."/>
            <person name="Li Y."/>
            <person name="Yu Y."/>
            <person name="Du H."/>
            <person name="Qi M."/>
            <person name="Li Y."/>
            <person name="Yu H."/>
            <person name="Cui Y."/>
            <person name="Wang N."/>
            <person name="Chen C."/>
            <person name="Wu H."/>
            <person name="Zhao Y."/>
            <person name="Zhang J."/>
            <person name="Li Y."/>
            <person name="Zhou W."/>
            <person name="Zhang B."/>
            <person name="Hu W."/>
            <person name="Eijk M."/>
            <person name="Tang J."/>
            <person name="Witsenboer H."/>
            <person name="Zhao S."/>
            <person name="Li Z."/>
            <person name="Zhang A."/>
            <person name="Wang D."/>
            <person name="Liang C."/>
        </authorList>
    </citation>
    <scope>NUCLEOTIDE SEQUENCE [LARGE SCALE GENOMIC DNA]</scope>
    <source>
        <strain evidence="2">cv. G1812</strain>
    </source>
</reference>
<dbReference type="SUPFAM" id="SSF52540">
    <property type="entry name" value="P-loop containing nucleoside triphosphate hydrolases"/>
    <property type="match status" value="1"/>
</dbReference>
<dbReference type="Pfam" id="PF00931">
    <property type="entry name" value="NB-ARC"/>
    <property type="match status" value="1"/>
</dbReference>
<reference evidence="2" key="3">
    <citation type="submission" date="2022-06" db="UniProtKB">
        <authorList>
            <consortium name="EnsemblPlants"/>
        </authorList>
    </citation>
    <scope>IDENTIFICATION</scope>
</reference>